<dbReference type="SMART" id="SM00448">
    <property type="entry name" value="REC"/>
    <property type="match status" value="1"/>
</dbReference>
<name>A0A151AZY4_9FIRM</name>
<dbReference type="PANTHER" id="PTHR43367:SF1">
    <property type="entry name" value="TWO-COMPONENT RESPONSE REGULATOR-LIKE APRR6-RELATED"/>
    <property type="match status" value="1"/>
</dbReference>
<dbReference type="OrthoDB" id="9808843at2"/>
<reference evidence="6 7" key="1">
    <citation type="submission" date="2016-02" db="EMBL/GenBank/DDBJ databases">
        <title>Genome sequence of Moorella mulderi DSM 14980.</title>
        <authorList>
            <person name="Poehlein A."/>
            <person name="Daniel R."/>
        </authorList>
    </citation>
    <scope>NUCLEOTIDE SEQUENCE [LARGE SCALE GENOMIC DNA]</scope>
    <source>
        <strain evidence="6 7">DSM 14980</strain>
    </source>
</reference>
<dbReference type="GO" id="GO:0000160">
    <property type="term" value="P:phosphorelay signal transduction system"/>
    <property type="evidence" value="ECO:0007669"/>
    <property type="project" value="InterPro"/>
</dbReference>
<dbReference type="PROSITE" id="PS50921">
    <property type="entry name" value="ANTAR"/>
    <property type="match status" value="1"/>
</dbReference>
<dbReference type="PROSITE" id="PS50110">
    <property type="entry name" value="RESPONSE_REGULATORY"/>
    <property type="match status" value="1"/>
</dbReference>
<evidence type="ECO:0000259" key="4">
    <source>
        <dbReference type="PROSITE" id="PS50110"/>
    </source>
</evidence>
<protein>
    <recommendedName>
        <fullName evidence="1">Stage 0 sporulation protein A homolog</fullName>
    </recommendedName>
</protein>
<dbReference type="AlphaFoldDB" id="A0A151AZY4"/>
<dbReference type="EMBL" id="LTBC01000002">
    <property type="protein sequence ID" value="KYH33092.1"/>
    <property type="molecule type" value="Genomic_DNA"/>
</dbReference>
<keyword evidence="7" id="KW-1185">Reference proteome</keyword>
<organism evidence="6 7">
    <name type="scientific">Moorella mulderi DSM 14980</name>
    <dbReference type="NCBI Taxonomy" id="1122241"/>
    <lineage>
        <taxon>Bacteria</taxon>
        <taxon>Bacillati</taxon>
        <taxon>Bacillota</taxon>
        <taxon>Clostridia</taxon>
        <taxon>Neomoorellales</taxon>
        <taxon>Neomoorellaceae</taxon>
        <taxon>Neomoorella</taxon>
    </lineage>
</organism>
<dbReference type="PIRSF" id="PIRSF036382">
    <property type="entry name" value="RR_antiterm"/>
    <property type="match status" value="1"/>
</dbReference>
<dbReference type="Pfam" id="PF03861">
    <property type="entry name" value="ANTAR"/>
    <property type="match status" value="1"/>
</dbReference>
<evidence type="ECO:0000256" key="1">
    <source>
        <dbReference type="ARBA" id="ARBA00018672"/>
    </source>
</evidence>
<gene>
    <name evidence="6" type="primary">pdtaR</name>
    <name evidence="6" type="ORF">MOMUL_08700</name>
</gene>
<sequence>MQQPKIFIASSDPSTRQNLKYMLVREGYLIAGEAPDGSQALRMIRTLQPSLIILDSELQGTNALEVARIIEEDGVAPIILLASSWHRNLLTRTRDFPIFAYLIKPVQESTLLPAVEAALANYQKMSRLQQEISKLKETLAARKIIERAKGILMDTMGLTEAEAYRRMQRQSMDRCVPMKSIAEAIIVAHELQGGSNKAKKTD</sequence>
<keyword evidence="3" id="KW-0597">Phosphoprotein</keyword>
<proteinExistence type="predicted"/>
<feature type="domain" description="Response regulatory" evidence="4">
    <location>
        <begin position="5"/>
        <end position="119"/>
    </location>
</feature>
<comment type="function">
    <text evidence="2">May play the central regulatory role in sporulation. It may be an element of the effector pathway responsible for the activation of sporulation genes in response to nutritional stress. Spo0A may act in concert with spo0H (a sigma factor) to control the expression of some genes that are critical to the sporulation process.</text>
</comment>
<dbReference type="Proteomes" id="UP000075670">
    <property type="component" value="Unassembled WGS sequence"/>
</dbReference>
<feature type="domain" description="ANTAR" evidence="5">
    <location>
        <begin position="125"/>
        <end position="186"/>
    </location>
</feature>
<feature type="modified residue" description="4-aspartylphosphate" evidence="3">
    <location>
        <position position="55"/>
    </location>
</feature>
<evidence type="ECO:0000313" key="6">
    <source>
        <dbReference type="EMBL" id="KYH33092.1"/>
    </source>
</evidence>
<dbReference type="InterPro" id="IPR008327">
    <property type="entry name" value="Sig_transdc_resp-reg_antiterm"/>
</dbReference>
<dbReference type="SMART" id="SM01012">
    <property type="entry name" value="ANTAR"/>
    <property type="match status" value="1"/>
</dbReference>
<dbReference type="RefSeq" id="WP_062281968.1">
    <property type="nucleotide sequence ID" value="NZ_LTBC01000002.1"/>
</dbReference>
<dbReference type="PANTHER" id="PTHR43367">
    <property type="match status" value="1"/>
</dbReference>
<dbReference type="Pfam" id="PF00072">
    <property type="entry name" value="Response_reg"/>
    <property type="match status" value="1"/>
</dbReference>
<dbReference type="SUPFAM" id="SSF52172">
    <property type="entry name" value="CheY-like"/>
    <property type="match status" value="1"/>
</dbReference>
<dbReference type="Gene3D" id="1.10.10.10">
    <property type="entry name" value="Winged helix-like DNA-binding domain superfamily/Winged helix DNA-binding domain"/>
    <property type="match status" value="1"/>
</dbReference>
<dbReference type="InterPro" id="IPR001789">
    <property type="entry name" value="Sig_transdc_resp-reg_receiver"/>
</dbReference>
<dbReference type="Gene3D" id="3.40.50.2300">
    <property type="match status" value="1"/>
</dbReference>
<comment type="caution">
    <text evidence="6">The sequence shown here is derived from an EMBL/GenBank/DDBJ whole genome shotgun (WGS) entry which is preliminary data.</text>
</comment>
<evidence type="ECO:0000259" key="5">
    <source>
        <dbReference type="PROSITE" id="PS50921"/>
    </source>
</evidence>
<dbReference type="InterPro" id="IPR036388">
    <property type="entry name" value="WH-like_DNA-bd_sf"/>
</dbReference>
<dbReference type="InterPro" id="IPR011006">
    <property type="entry name" value="CheY-like_superfamily"/>
</dbReference>
<dbReference type="GO" id="GO:0003723">
    <property type="term" value="F:RNA binding"/>
    <property type="evidence" value="ECO:0007669"/>
    <property type="project" value="InterPro"/>
</dbReference>
<dbReference type="InterPro" id="IPR005561">
    <property type="entry name" value="ANTAR"/>
</dbReference>
<evidence type="ECO:0000313" key="7">
    <source>
        <dbReference type="Proteomes" id="UP000075670"/>
    </source>
</evidence>
<evidence type="ECO:0000256" key="3">
    <source>
        <dbReference type="PROSITE-ProRule" id="PRU00169"/>
    </source>
</evidence>
<accession>A0A151AZY4</accession>
<dbReference type="PATRIC" id="fig|1122241.3.peg.917"/>
<evidence type="ECO:0000256" key="2">
    <source>
        <dbReference type="ARBA" id="ARBA00024867"/>
    </source>
</evidence>